<evidence type="ECO:0000313" key="2">
    <source>
        <dbReference type="Proteomes" id="UP000055024"/>
    </source>
</evidence>
<proteinExistence type="predicted"/>
<accession>A0A0V1DKV9</accession>
<dbReference type="AlphaFoldDB" id="A0A0V1DKV9"/>
<name>A0A0V1DKV9_9BILA</name>
<comment type="caution">
    <text evidence="1">The sequence shown here is derived from an EMBL/GenBank/DDBJ whole genome shotgun (WGS) entry which is preliminary data.</text>
</comment>
<organism evidence="1 2">
    <name type="scientific">Trichinella zimbabwensis</name>
    <dbReference type="NCBI Taxonomy" id="268475"/>
    <lineage>
        <taxon>Eukaryota</taxon>
        <taxon>Metazoa</taxon>
        <taxon>Ecdysozoa</taxon>
        <taxon>Nematoda</taxon>
        <taxon>Enoplea</taxon>
        <taxon>Dorylaimia</taxon>
        <taxon>Trichinellida</taxon>
        <taxon>Trichinellidae</taxon>
        <taxon>Trichinella</taxon>
    </lineage>
</organism>
<feature type="non-terminal residue" evidence="1">
    <location>
        <position position="31"/>
    </location>
</feature>
<dbReference type="EMBL" id="JYDP01010275">
    <property type="protein sequence ID" value="KRY61979.1"/>
    <property type="molecule type" value="Genomic_DNA"/>
</dbReference>
<gene>
    <name evidence="1" type="ORF">T11_10260</name>
</gene>
<evidence type="ECO:0000313" key="1">
    <source>
        <dbReference type="EMBL" id="KRY61979.1"/>
    </source>
</evidence>
<keyword evidence="2" id="KW-1185">Reference proteome</keyword>
<reference evidence="1 2" key="1">
    <citation type="submission" date="2015-01" db="EMBL/GenBank/DDBJ databases">
        <title>Evolution of Trichinella species and genotypes.</title>
        <authorList>
            <person name="Korhonen P.K."/>
            <person name="Edoardo P."/>
            <person name="Giuseppe L.R."/>
            <person name="Gasser R.B."/>
        </authorList>
    </citation>
    <scope>NUCLEOTIDE SEQUENCE [LARGE SCALE GENOMIC DNA]</scope>
    <source>
        <strain evidence="1">ISS1029</strain>
    </source>
</reference>
<dbReference type="Proteomes" id="UP000055024">
    <property type="component" value="Unassembled WGS sequence"/>
</dbReference>
<protein>
    <submittedName>
        <fullName evidence="1">Uncharacterized protein</fullName>
    </submittedName>
</protein>
<sequence>MVHLFVHFTWQVVASPKCSLSLFTTFSYYRS</sequence>